<name>A0A226DY66_FOLCA</name>
<evidence type="ECO:0000256" key="1">
    <source>
        <dbReference type="SAM" id="Phobius"/>
    </source>
</evidence>
<organism evidence="2 3">
    <name type="scientific">Folsomia candida</name>
    <name type="common">Springtail</name>
    <dbReference type="NCBI Taxonomy" id="158441"/>
    <lineage>
        <taxon>Eukaryota</taxon>
        <taxon>Metazoa</taxon>
        <taxon>Ecdysozoa</taxon>
        <taxon>Arthropoda</taxon>
        <taxon>Hexapoda</taxon>
        <taxon>Collembola</taxon>
        <taxon>Entomobryomorpha</taxon>
        <taxon>Isotomoidea</taxon>
        <taxon>Isotomidae</taxon>
        <taxon>Proisotominae</taxon>
        <taxon>Folsomia</taxon>
    </lineage>
</organism>
<comment type="caution">
    <text evidence="2">The sequence shown here is derived from an EMBL/GenBank/DDBJ whole genome shotgun (WGS) entry which is preliminary data.</text>
</comment>
<feature type="transmembrane region" description="Helical" evidence="1">
    <location>
        <begin position="87"/>
        <end position="107"/>
    </location>
</feature>
<feature type="transmembrane region" description="Helical" evidence="1">
    <location>
        <begin position="195"/>
        <end position="213"/>
    </location>
</feature>
<evidence type="ECO:0000313" key="2">
    <source>
        <dbReference type="EMBL" id="OXA49657.1"/>
    </source>
</evidence>
<protein>
    <recommendedName>
        <fullName evidence="4">Gustatory receptor</fullName>
    </recommendedName>
</protein>
<proteinExistence type="predicted"/>
<keyword evidence="1" id="KW-0812">Transmembrane</keyword>
<keyword evidence="3" id="KW-1185">Reference proteome</keyword>
<feature type="transmembrane region" description="Helical" evidence="1">
    <location>
        <begin position="271"/>
        <end position="293"/>
    </location>
</feature>
<dbReference type="Proteomes" id="UP000198287">
    <property type="component" value="Unassembled WGS sequence"/>
</dbReference>
<keyword evidence="1" id="KW-1133">Transmembrane helix</keyword>
<keyword evidence="1" id="KW-0472">Membrane</keyword>
<reference evidence="2 3" key="1">
    <citation type="submission" date="2015-12" db="EMBL/GenBank/DDBJ databases">
        <title>The genome of Folsomia candida.</title>
        <authorList>
            <person name="Faddeeva A."/>
            <person name="Derks M.F."/>
            <person name="Anvar Y."/>
            <person name="Smit S."/>
            <person name="Van Straalen N."/>
            <person name="Roelofs D."/>
        </authorList>
    </citation>
    <scope>NUCLEOTIDE SEQUENCE [LARGE SCALE GENOMIC DNA]</scope>
    <source>
        <strain evidence="2 3">VU population</strain>
        <tissue evidence="2">Whole body</tissue>
    </source>
</reference>
<evidence type="ECO:0008006" key="4">
    <source>
        <dbReference type="Google" id="ProtNLM"/>
    </source>
</evidence>
<evidence type="ECO:0000313" key="3">
    <source>
        <dbReference type="Proteomes" id="UP000198287"/>
    </source>
</evidence>
<gene>
    <name evidence="2" type="ORF">Fcan01_15634</name>
</gene>
<feature type="transmembrane region" description="Helical" evidence="1">
    <location>
        <begin position="305"/>
        <end position="324"/>
    </location>
</feature>
<sequence>MKKKSLSKSIPLLSTQLMETYSATFDTSFFEQHPIAWNAKTERFIIYRATSCKLYWFNVVFVLMIINGGFTVIILTKEVISDLNSAWIRICFPLLGCVMGALFSFVLNISYNALEATNLVDNLIRLERRILHDSSSDIKESTPRYNNLILTLKLQGRMFTPLGFVIAGLGVYFNMCPHGFLLEQWHGPYLMNHDWIRWIARFLSYVAMVIASVEHGQMTSIFTAILTTIVFSWERIANLTSQFPIQSAAQFENVVRNYRQLHLTEKIGRDFVMQVVFGTLSTISTVLSGFIYITIKLYGKMPMKVYPLAPYICFVTLFLTYFLLRGIEGVNNRCAKGLASLKMCRTRRSLEKRVATSVPVFAIPCGMRGYEMFKIEDGYRLGFYAMVLDNTWNLLLSFPNV</sequence>
<dbReference type="AlphaFoldDB" id="A0A226DY66"/>
<feature type="transmembrane region" description="Helical" evidence="1">
    <location>
        <begin position="158"/>
        <end position="175"/>
    </location>
</feature>
<accession>A0A226DY66</accession>
<feature type="transmembrane region" description="Helical" evidence="1">
    <location>
        <begin position="54"/>
        <end position="75"/>
    </location>
</feature>
<dbReference type="EMBL" id="LNIX01000010">
    <property type="protein sequence ID" value="OXA49657.1"/>
    <property type="molecule type" value="Genomic_DNA"/>
</dbReference>